<protein>
    <submittedName>
        <fullName evidence="1">Uncharacterized protein</fullName>
    </submittedName>
</protein>
<evidence type="ECO:0000313" key="1">
    <source>
        <dbReference type="EMBL" id="OIQ78492.1"/>
    </source>
</evidence>
<organism evidence="1">
    <name type="scientific">mine drainage metagenome</name>
    <dbReference type="NCBI Taxonomy" id="410659"/>
    <lineage>
        <taxon>unclassified sequences</taxon>
        <taxon>metagenomes</taxon>
        <taxon>ecological metagenomes</taxon>
    </lineage>
</organism>
<sequence length="61" mass="6410">MIIDCDLCVVRQHGNGPESPQCQDCVVTFLLTPPALNRAEERAVAALAAGGLVPPLRLNVG</sequence>
<gene>
    <name evidence="1" type="ORF">GALL_398000</name>
</gene>
<dbReference type="AlphaFoldDB" id="A0A1J5QEU1"/>
<name>A0A1J5QEU1_9ZZZZ</name>
<dbReference type="EMBL" id="MLJW01001389">
    <property type="protein sequence ID" value="OIQ78492.1"/>
    <property type="molecule type" value="Genomic_DNA"/>
</dbReference>
<comment type="caution">
    <text evidence="1">The sequence shown here is derived from an EMBL/GenBank/DDBJ whole genome shotgun (WGS) entry which is preliminary data.</text>
</comment>
<reference evidence="1" key="1">
    <citation type="submission" date="2016-10" db="EMBL/GenBank/DDBJ databases">
        <title>Sequence of Gallionella enrichment culture.</title>
        <authorList>
            <person name="Poehlein A."/>
            <person name="Muehling M."/>
            <person name="Daniel R."/>
        </authorList>
    </citation>
    <scope>NUCLEOTIDE SEQUENCE</scope>
</reference>
<accession>A0A1J5QEU1</accession>
<proteinExistence type="predicted"/>